<evidence type="ECO:0000313" key="3">
    <source>
        <dbReference type="Proteomes" id="UP000003730"/>
    </source>
</evidence>
<dbReference type="Gene3D" id="3.30.750.170">
    <property type="match status" value="1"/>
</dbReference>
<dbReference type="AlphaFoldDB" id="G2EC17"/>
<dbReference type="GO" id="GO:0007165">
    <property type="term" value="P:signal transduction"/>
    <property type="evidence" value="ECO:0007669"/>
    <property type="project" value="TreeGrafter"/>
</dbReference>
<keyword evidence="3" id="KW-1185">Reference proteome</keyword>
<dbReference type="EMBL" id="AFXZ01000013">
    <property type="protein sequence ID" value="EGV44006.2"/>
    <property type="molecule type" value="Genomic_DNA"/>
</dbReference>
<dbReference type="InterPro" id="IPR029045">
    <property type="entry name" value="ClpP/crotonase-like_dom_sf"/>
</dbReference>
<proteinExistence type="predicted"/>
<protein>
    <submittedName>
        <fullName evidence="2">Carboxyl-terminal protease</fullName>
    </submittedName>
</protein>
<evidence type="ECO:0000259" key="1">
    <source>
        <dbReference type="SMART" id="SM00245"/>
    </source>
</evidence>
<dbReference type="Pfam" id="PF18294">
    <property type="entry name" value="Pept_S41_N"/>
    <property type="match status" value="1"/>
</dbReference>
<dbReference type="SUPFAM" id="SSF52096">
    <property type="entry name" value="ClpP/crotonase"/>
    <property type="match status" value="1"/>
</dbReference>
<dbReference type="InterPro" id="IPR036034">
    <property type="entry name" value="PDZ_sf"/>
</dbReference>
<dbReference type="CDD" id="cd07561">
    <property type="entry name" value="Peptidase_S41_CPP_like"/>
    <property type="match status" value="1"/>
</dbReference>
<dbReference type="InterPro" id="IPR041613">
    <property type="entry name" value="Pept_S41_N"/>
</dbReference>
<dbReference type="PATRIC" id="fig|1046627.3.peg.1073"/>
<sequence>MKTRLYLMIALGVSTIFMGCSEDLDDNPTPTNDLNGFVWRGLNTYYLYKDNVPDLANNRFASGNYQAYLNSYSSPEDLFNHLKYQPQTVDRFSWITSNYIELEEQLSGTTLNNGMDFGLMRYPNGSNNVFGYVGYVLPNSDASNEGVERGMIFNSINGTELNTSNYNSLLSTATYSINLASYDDKGTPETNDDTITSNGQSITLSKSSSTENPIFKSEVFNVAGANVGYLMYNGFTRDFDSQLNDVFGEFKSQNVQNLVLDLRYNSGGSVNTAILLSSMIANKTGEVFSTEQWNSDIQSVLSTEDVTNYFTNNDGGTPLNILTLNKVYILTTKRSASASELVINCLDPYMDVVHIGTETAGKFQASVTLYDSPNFNRANANPSHLYAMQPLIFKTKNSLGVTDYSQGLTPNISLPENYGNMGVIGNETEPLLATALQLISNGNRMSFPSIKALDLIGDKTDFLPVSVGMYK</sequence>
<dbReference type="GO" id="GO:0006508">
    <property type="term" value="P:proteolysis"/>
    <property type="evidence" value="ECO:0007669"/>
    <property type="project" value="UniProtKB-KW"/>
</dbReference>
<dbReference type="Proteomes" id="UP000003730">
    <property type="component" value="Unassembled WGS sequence"/>
</dbReference>
<accession>G2EC17</accession>
<evidence type="ECO:0000313" key="2">
    <source>
        <dbReference type="EMBL" id="EGV44006.2"/>
    </source>
</evidence>
<gene>
    <name evidence="2" type="ORF">BZARG_1441</name>
</gene>
<dbReference type="InterPro" id="IPR005151">
    <property type="entry name" value="Tail-specific_protease"/>
</dbReference>
<dbReference type="Gene3D" id="2.30.42.10">
    <property type="match status" value="1"/>
</dbReference>
<keyword evidence="2" id="KW-0645">Protease</keyword>
<dbReference type="PANTHER" id="PTHR32060:SF30">
    <property type="entry name" value="CARBOXY-TERMINAL PROCESSING PROTEASE CTPA"/>
    <property type="match status" value="1"/>
</dbReference>
<keyword evidence="2" id="KW-0378">Hydrolase</keyword>
<dbReference type="SMART" id="SM00245">
    <property type="entry name" value="TSPc"/>
    <property type="match status" value="1"/>
</dbReference>
<dbReference type="GO" id="GO:0004175">
    <property type="term" value="F:endopeptidase activity"/>
    <property type="evidence" value="ECO:0007669"/>
    <property type="project" value="TreeGrafter"/>
</dbReference>
<dbReference type="STRING" id="1046627.BZARG_1441"/>
<dbReference type="GO" id="GO:0030288">
    <property type="term" value="C:outer membrane-bounded periplasmic space"/>
    <property type="evidence" value="ECO:0007669"/>
    <property type="project" value="TreeGrafter"/>
</dbReference>
<dbReference type="OrthoDB" id="7168509at2"/>
<dbReference type="Gene3D" id="3.90.226.10">
    <property type="entry name" value="2-enoyl-CoA Hydratase, Chain A, domain 1"/>
    <property type="match status" value="1"/>
</dbReference>
<organism evidence="2 3">
    <name type="scientific">Bizionia argentinensis JUB59</name>
    <dbReference type="NCBI Taxonomy" id="1046627"/>
    <lineage>
        <taxon>Bacteria</taxon>
        <taxon>Pseudomonadati</taxon>
        <taxon>Bacteroidota</taxon>
        <taxon>Flavobacteriia</taxon>
        <taxon>Flavobacteriales</taxon>
        <taxon>Flavobacteriaceae</taxon>
        <taxon>Bizionia</taxon>
    </lineage>
</organism>
<dbReference type="eggNOG" id="COG0793">
    <property type="taxonomic scope" value="Bacteria"/>
</dbReference>
<comment type="caution">
    <text evidence="2">The sequence shown here is derived from an EMBL/GenBank/DDBJ whole genome shotgun (WGS) entry which is preliminary data.</text>
</comment>
<dbReference type="GO" id="GO:0008236">
    <property type="term" value="F:serine-type peptidase activity"/>
    <property type="evidence" value="ECO:0007669"/>
    <property type="project" value="InterPro"/>
</dbReference>
<dbReference type="PROSITE" id="PS51257">
    <property type="entry name" value="PROKAR_LIPOPROTEIN"/>
    <property type="match status" value="1"/>
</dbReference>
<name>G2EC17_9FLAO</name>
<dbReference type="RefSeq" id="WP_040288043.1">
    <property type="nucleotide sequence ID" value="NZ_AFXZ01000013.1"/>
</dbReference>
<dbReference type="Pfam" id="PF03572">
    <property type="entry name" value="Peptidase_S41"/>
    <property type="match status" value="1"/>
</dbReference>
<reference evidence="2 3" key="1">
    <citation type="journal article" date="2008" name="Int. J. Syst. Evol. Microbiol.">
        <title>Bizionia argentinensis sp. nov., isolated from surface marine water in Antarctica.</title>
        <authorList>
            <person name="Bercovich A."/>
            <person name="Vazquez S.C."/>
            <person name="Yankilevich P."/>
            <person name="Coria S.H."/>
            <person name="Foti M."/>
            <person name="Hernandez E."/>
            <person name="Vidal A."/>
            <person name="Ruberto L."/>
            <person name="Melo C."/>
            <person name="Marenssi S."/>
            <person name="Criscuolo M."/>
            <person name="Memoli M."/>
            <person name="Arguelles M."/>
            <person name="Mac Cormack W.P."/>
        </authorList>
    </citation>
    <scope>NUCLEOTIDE SEQUENCE [LARGE SCALE GENOMIC DNA]</scope>
    <source>
        <strain evidence="2 3">JUB59</strain>
    </source>
</reference>
<feature type="domain" description="Tail specific protease" evidence="1">
    <location>
        <begin position="197"/>
        <end position="415"/>
    </location>
</feature>
<dbReference type="PANTHER" id="PTHR32060">
    <property type="entry name" value="TAIL-SPECIFIC PROTEASE"/>
    <property type="match status" value="1"/>
</dbReference>